<name>A0A1J0EKL9_9PSED</name>
<dbReference type="EMBL" id="CP017886">
    <property type="protein sequence ID" value="APC16511.1"/>
    <property type="molecule type" value="Genomic_DNA"/>
</dbReference>
<dbReference type="Gene3D" id="3.10.50.20">
    <property type="entry name" value="Cloacin immunity protein"/>
    <property type="match status" value="1"/>
</dbReference>
<evidence type="ECO:0000313" key="2">
    <source>
        <dbReference type="Proteomes" id="UP000182567"/>
    </source>
</evidence>
<dbReference type="InterPro" id="IPR003063">
    <property type="entry name" value="Cloacn_immnty_fam"/>
</dbReference>
<dbReference type="AlphaFoldDB" id="A0A1J0EKL9"/>
<reference evidence="2" key="1">
    <citation type="submission" date="2016-10" db="EMBL/GenBank/DDBJ databases">
        <title>Pseudomonas frederiksbergensis ERGS4:02 complete genome.</title>
        <authorList>
            <person name="Kumar R."/>
            <person name="Acharya V."/>
            <person name="Singh D."/>
        </authorList>
    </citation>
    <scope>NUCLEOTIDE SEQUENCE [LARGE SCALE GENOMIC DNA]</scope>
    <source>
        <strain evidence="2">ERGS4:02</strain>
    </source>
</reference>
<evidence type="ECO:0000313" key="1">
    <source>
        <dbReference type="EMBL" id="APC16511.1"/>
    </source>
</evidence>
<dbReference type="GeneID" id="46909071"/>
<protein>
    <submittedName>
        <fullName evidence="1">Cloacin</fullName>
    </submittedName>
</protein>
<accession>A0A1J0EKL9</accession>
<gene>
    <name evidence="1" type="ORF">BLL42_12505</name>
</gene>
<dbReference type="Proteomes" id="UP000182567">
    <property type="component" value="Chromosome"/>
</dbReference>
<dbReference type="SUPFAM" id="SSF54552">
    <property type="entry name" value="Colicin E3 immunity protein"/>
    <property type="match status" value="1"/>
</dbReference>
<dbReference type="PRINTS" id="PR01296">
    <property type="entry name" value="CLOACNIMMNTY"/>
</dbReference>
<dbReference type="Pfam" id="PF03513">
    <property type="entry name" value="Cloacin_immun"/>
    <property type="match status" value="1"/>
</dbReference>
<proteinExistence type="predicted"/>
<dbReference type="GO" id="GO:0015643">
    <property type="term" value="F:toxic substance binding"/>
    <property type="evidence" value="ECO:0007669"/>
    <property type="project" value="InterPro"/>
</dbReference>
<dbReference type="OrthoDB" id="7009318at2"/>
<dbReference type="InterPro" id="IPR036528">
    <property type="entry name" value="Cloacn_immnty_sf"/>
</dbReference>
<dbReference type="RefSeq" id="WP_071552421.1">
    <property type="nucleotide sequence ID" value="NZ_CP017886.1"/>
</dbReference>
<organism evidence="1 2">
    <name type="scientific">Pseudomonas frederiksbergensis</name>
    <dbReference type="NCBI Taxonomy" id="104087"/>
    <lineage>
        <taxon>Bacteria</taxon>
        <taxon>Pseudomonadati</taxon>
        <taxon>Pseudomonadota</taxon>
        <taxon>Gammaproteobacteria</taxon>
        <taxon>Pseudomonadales</taxon>
        <taxon>Pseudomonadaceae</taxon>
        <taxon>Pseudomonas</taxon>
    </lineage>
</organism>
<dbReference type="GO" id="GO:0030153">
    <property type="term" value="P:bacteriocin immunity"/>
    <property type="evidence" value="ECO:0007669"/>
    <property type="project" value="InterPro"/>
</dbReference>
<sequence length="84" mass="9790">MGLKVRIHWFNTLTEFEEGKEYSADLKEDGSVIEAVGLPLDGTINHGLFDVIAAWVPILQPYFEHRIDLNAYIYQVGFSYRERW</sequence>